<dbReference type="SUPFAM" id="SSF56935">
    <property type="entry name" value="Porins"/>
    <property type="match status" value="1"/>
</dbReference>
<evidence type="ECO:0008006" key="4">
    <source>
        <dbReference type="Google" id="ProtNLM"/>
    </source>
</evidence>
<evidence type="ECO:0000313" key="2">
    <source>
        <dbReference type="EMBL" id="SJM93890.1"/>
    </source>
</evidence>
<reference evidence="3" key="1">
    <citation type="submission" date="2017-02" db="EMBL/GenBank/DDBJ databases">
        <authorList>
            <person name="Daims H."/>
        </authorList>
    </citation>
    <scope>NUCLEOTIDE SEQUENCE [LARGE SCALE GENOMIC DNA]</scope>
</reference>
<name>A0A1R4HDD5_9GAMM</name>
<organism evidence="2 3">
    <name type="scientific">Crenothrix polyspora</name>
    <dbReference type="NCBI Taxonomy" id="360316"/>
    <lineage>
        <taxon>Bacteria</taxon>
        <taxon>Pseudomonadati</taxon>
        <taxon>Pseudomonadota</taxon>
        <taxon>Gammaproteobacteria</taxon>
        <taxon>Methylococcales</taxon>
        <taxon>Crenotrichaceae</taxon>
        <taxon>Crenothrix</taxon>
    </lineage>
</organism>
<proteinExistence type="predicted"/>
<dbReference type="Gene3D" id="2.40.160.10">
    <property type="entry name" value="Porin"/>
    <property type="match status" value="1"/>
</dbReference>
<gene>
    <name evidence="2" type="ORF">CRENPOLYSF1_50010</name>
</gene>
<protein>
    <recommendedName>
        <fullName evidence="4">Porin</fullName>
    </recommendedName>
</protein>
<dbReference type="AlphaFoldDB" id="A0A1R4HDD5"/>
<dbReference type="Proteomes" id="UP000195667">
    <property type="component" value="Unassembled WGS sequence"/>
</dbReference>
<dbReference type="InterPro" id="IPR023614">
    <property type="entry name" value="Porin_dom_sf"/>
</dbReference>
<sequence length="349" mass="38895">MRHALNVLVIALMSVVASPVALATEAKTAYQLGHGYRLGKTGIQLGGYVSSKLSGFSPRPWKFDVSDLSLFVSWSNGAKLNFFSELELEESISGGQEHGLSTRNAHVALERLYFDYLVNDLLAVRVGKFLTPVGQWNQIHADPLVWTTTRPVATENLFSKHATGIMLHGNIPFGEQSLDYTIYGDYSTVLDPLYETGRHENFDNALGVRLRYNVDEDLQIGLSYVDFNLLSIRGAPDIRHHLLGVDLAWTYQRLAVTSEIVYRNNNSAGNAANAWQGYIQGVGSLSKHFYAVGRYEFFEQTSNKLGQVGVLGMAYHPSPPLIWKLEYRYGVNNKDFAPDGLFASFSVLF</sequence>
<evidence type="ECO:0000313" key="3">
    <source>
        <dbReference type="Proteomes" id="UP000195667"/>
    </source>
</evidence>
<feature type="signal peptide" evidence="1">
    <location>
        <begin position="1"/>
        <end position="23"/>
    </location>
</feature>
<keyword evidence="3" id="KW-1185">Reference proteome</keyword>
<feature type="chain" id="PRO_5012593844" description="Porin" evidence="1">
    <location>
        <begin position="24"/>
        <end position="349"/>
    </location>
</feature>
<evidence type="ECO:0000256" key="1">
    <source>
        <dbReference type="SAM" id="SignalP"/>
    </source>
</evidence>
<accession>A0A1R4HDD5</accession>
<dbReference type="EMBL" id="FUKI01000126">
    <property type="protein sequence ID" value="SJM93890.1"/>
    <property type="molecule type" value="Genomic_DNA"/>
</dbReference>
<keyword evidence="1" id="KW-0732">Signal</keyword>
<dbReference type="RefSeq" id="WP_245807980.1">
    <property type="nucleotide sequence ID" value="NZ_FUKI01000126.1"/>
</dbReference>